<dbReference type="AlphaFoldDB" id="A0AAV7HRG9"/>
<proteinExistence type="predicted"/>
<name>A0AAV7HRG9_DENCH</name>
<evidence type="ECO:0000313" key="2">
    <source>
        <dbReference type="EMBL" id="KAH0470183.1"/>
    </source>
</evidence>
<comment type="caution">
    <text evidence="2">The sequence shown here is derived from an EMBL/GenBank/DDBJ whole genome shotgun (WGS) entry which is preliminary data.</text>
</comment>
<dbReference type="PANTHER" id="PTHR34283">
    <property type="entry name" value="PROTEIN RESPONSE TO LOW SULFUR 1"/>
    <property type="match status" value="1"/>
</dbReference>
<organism evidence="2 3">
    <name type="scientific">Dendrobium chrysotoxum</name>
    <name type="common">Orchid</name>
    <dbReference type="NCBI Taxonomy" id="161865"/>
    <lineage>
        <taxon>Eukaryota</taxon>
        <taxon>Viridiplantae</taxon>
        <taxon>Streptophyta</taxon>
        <taxon>Embryophyta</taxon>
        <taxon>Tracheophyta</taxon>
        <taxon>Spermatophyta</taxon>
        <taxon>Magnoliopsida</taxon>
        <taxon>Liliopsida</taxon>
        <taxon>Asparagales</taxon>
        <taxon>Orchidaceae</taxon>
        <taxon>Epidendroideae</taxon>
        <taxon>Malaxideae</taxon>
        <taxon>Dendrobiinae</taxon>
        <taxon>Dendrobium</taxon>
    </lineage>
</organism>
<keyword evidence="1" id="KW-0175">Coiled coil</keyword>
<dbReference type="Proteomes" id="UP000775213">
    <property type="component" value="Unassembled WGS sequence"/>
</dbReference>
<evidence type="ECO:0000256" key="1">
    <source>
        <dbReference type="SAM" id="Coils"/>
    </source>
</evidence>
<dbReference type="GO" id="GO:0098869">
    <property type="term" value="P:cellular oxidant detoxification"/>
    <property type="evidence" value="ECO:0007669"/>
    <property type="project" value="InterPro"/>
</dbReference>
<protein>
    <submittedName>
        <fullName evidence="2">Uncharacterized protein</fullName>
    </submittedName>
</protein>
<keyword evidence="3" id="KW-1185">Reference proteome</keyword>
<dbReference type="InterPro" id="IPR039282">
    <property type="entry name" value="LSU"/>
</dbReference>
<dbReference type="PANTHER" id="PTHR34283:SF1">
    <property type="entry name" value="PROTEIN RESPONSE TO LOW SULFUR 1"/>
    <property type="match status" value="1"/>
</dbReference>
<dbReference type="EMBL" id="JAGFBR010000002">
    <property type="protein sequence ID" value="KAH0470183.1"/>
    <property type="molecule type" value="Genomic_DNA"/>
</dbReference>
<reference evidence="2 3" key="1">
    <citation type="journal article" date="2021" name="Hortic Res">
        <title>Chromosome-scale assembly of the Dendrobium chrysotoxum genome enhances the understanding of orchid evolution.</title>
        <authorList>
            <person name="Zhang Y."/>
            <person name="Zhang G.Q."/>
            <person name="Zhang D."/>
            <person name="Liu X.D."/>
            <person name="Xu X.Y."/>
            <person name="Sun W.H."/>
            <person name="Yu X."/>
            <person name="Zhu X."/>
            <person name="Wang Z.W."/>
            <person name="Zhao X."/>
            <person name="Zhong W.Y."/>
            <person name="Chen H."/>
            <person name="Yin W.L."/>
            <person name="Huang T."/>
            <person name="Niu S.C."/>
            <person name="Liu Z.J."/>
        </authorList>
    </citation>
    <scope>NUCLEOTIDE SEQUENCE [LARGE SCALE GENOMIC DNA]</scope>
    <source>
        <strain evidence="2">Lindl</strain>
    </source>
</reference>
<sequence>MAPAIGIAIPDPMAGKLGFGFRRVGVVQAAPVPETEELQRRNLELEREVRERREREEELRRELERTKGRLMVVEEAEERLCTQLGELEAEAIEQAREYNRRIRTLSDHLAKALRRIEAGGERVVTVDLPR</sequence>
<feature type="coiled-coil region" evidence="1">
    <location>
        <begin position="35"/>
        <end position="115"/>
    </location>
</feature>
<gene>
    <name evidence="2" type="ORF">IEQ34_001741</name>
</gene>
<evidence type="ECO:0000313" key="3">
    <source>
        <dbReference type="Proteomes" id="UP000775213"/>
    </source>
</evidence>
<accession>A0AAV7HRG9</accession>